<dbReference type="RefSeq" id="WP_254571716.1">
    <property type="nucleotide sequence ID" value="NZ_CP098502.1"/>
</dbReference>
<protein>
    <recommendedName>
        <fullName evidence="3">Glycosyl transferase family 2</fullName>
    </recommendedName>
</protein>
<name>A0ABY5DVR6_9ACTN</name>
<dbReference type="SUPFAM" id="SSF53448">
    <property type="entry name" value="Nucleotide-diphospho-sugar transferases"/>
    <property type="match status" value="1"/>
</dbReference>
<proteinExistence type="predicted"/>
<dbReference type="EMBL" id="CP098502">
    <property type="protein sequence ID" value="UTI65024.1"/>
    <property type="molecule type" value="Genomic_DNA"/>
</dbReference>
<accession>A0ABY5DVR6</accession>
<dbReference type="Proteomes" id="UP001056035">
    <property type="component" value="Chromosome"/>
</dbReference>
<evidence type="ECO:0000313" key="1">
    <source>
        <dbReference type="EMBL" id="UTI65024.1"/>
    </source>
</evidence>
<reference evidence="1 2" key="1">
    <citation type="submission" date="2022-06" db="EMBL/GenBank/DDBJ databases">
        <title>Paraconexibacter antarcticus.</title>
        <authorList>
            <person name="Kim C.S."/>
        </authorList>
    </citation>
    <scope>NUCLEOTIDE SEQUENCE [LARGE SCALE GENOMIC DNA]</scope>
    <source>
        <strain evidence="1 2">02-257</strain>
    </source>
</reference>
<gene>
    <name evidence="1" type="ORF">NBH00_02165</name>
</gene>
<keyword evidence="2" id="KW-1185">Reference proteome</keyword>
<evidence type="ECO:0008006" key="3">
    <source>
        <dbReference type="Google" id="ProtNLM"/>
    </source>
</evidence>
<sequence>MPSFVVAILAAAGTTDRDRVTDLLQALAAHEPAARDVLVVDDEGGRDPAPRTWPAPAGLTVHVVPNPRRGRGIPTLGATTAGTLAALAWCAAHRPGAWVLRLDADALVIGPFATRIEDALQPADGLLGSCHRTCNGDVRDVRAIGAEVARHRRPVWAWRRPPRRPWWVRPADPRIRGVLDAAAARGYVPGEHCIAAGCVVSAPLIATLEARGWLADPSRWLQARLGDDMVLGAMTRACGFGLRDLPAVFGLSHRGLPDRPPALKARGFAIIHSVKNDPVAPEEEIRAFFAAARGDVAARHDVEPVR</sequence>
<dbReference type="InterPro" id="IPR029044">
    <property type="entry name" value="Nucleotide-diphossugar_trans"/>
</dbReference>
<organism evidence="1 2">
    <name type="scientific">Paraconexibacter antarcticus</name>
    <dbReference type="NCBI Taxonomy" id="2949664"/>
    <lineage>
        <taxon>Bacteria</taxon>
        <taxon>Bacillati</taxon>
        <taxon>Actinomycetota</taxon>
        <taxon>Thermoleophilia</taxon>
        <taxon>Solirubrobacterales</taxon>
        <taxon>Paraconexibacteraceae</taxon>
        <taxon>Paraconexibacter</taxon>
    </lineage>
</organism>
<evidence type="ECO:0000313" key="2">
    <source>
        <dbReference type="Proteomes" id="UP001056035"/>
    </source>
</evidence>